<organism evidence="1 2">
    <name type="scientific">Eretmocerus hayati</name>
    <dbReference type="NCBI Taxonomy" id="131215"/>
    <lineage>
        <taxon>Eukaryota</taxon>
        <taxon>Metazoa</taxon>
        <taxon>Ecdysozoa</taxon>
        <taxon>Arthropoda</taxon>
        <taxon>Hexapoda</taxon>
        <taxon>Insecta</taxon>
        <taxon>Pterygota</taxon>
        <taxon>Neoptera</taxon>
        <taxon>Endopterygota</taxon>
        <taxon>Hymenoptera</taxon>
        <taxon>Apocrita</taxon>
        <taxon>Proctotrupomorpha</taxon>
        <taxon>Chalcidoidea</taxon>
        <taxon>Aphelinidae</taxon>
        <taxon>Aphelininae</taxon>
        <taxon>Eretmocerus</taxon>
    </lineage>
</organism>
<comment type="caution">
    <text evidence="1">The sequence shown here is derived from an EMBL/GenBank/DDBJ whole genome shotgun (WGS) entry which is preliminary data.</text>
</comment>
<dbReference type="Proteomes" id="UP001239111">
    <property type="component" value="Chromosome 2"/>
</dbReference>
<gene>
    <name evidence="1" type="ORF">QAD02_013286</name>
</gene>
<sequence length="124" mass="13318">MSYIVSWCLEGGLLSSPRCQFLVLIVEHQPPVVSPSPPSACLALLYLGIGPPGVSSNVQTSMHKPLKDGFGSSLSWSGPWITCLVSFASNIPQPIGIVPYTLLGYPVCPYKLSSTSHRLLHLII</sequence>
<dbReference type="EMBL" id="CM056742">
    <property type="protein sequence ID" value="KAJ8677499.1"/>
    <property type="molecule type" value="Genomic_DNA"/>
</dbReference>
<accession>A0ACC2P1R3</accession>
<keyword evidence="2" id="KW-1185">Reference proteome</keyword>
<reference evidence="1" key="1">
    <citation type="submission" date="2023-04" db="EMBL/GenBank/DDBJ databases">
        <title>A chromosome-level genome assembly of the parasitoid wasp Eretmocerus hayati.</title>
        <authorList>
            <person name="Zhong Y."/>
            <person name="Liu S."/>
            <person name="Liu Y."/>
        </authorList>
    </citation>
    <scope>NUCLEOTIDE SEQUENCE</scope>
    <source>
        <strain evidence="1">ZJU_SS_LIU_2023</strain>
    </source>
</reference>
<name>A0ACC2P1R3_9HYME</name>
<proteinExistence type="predicted"/>
<evidence type="ECO:0000313" key="1">
    <source>
        <dbReference type="EMBL" id="KAJ8677499.1"/>
    </source>
</evidence>
<protein>
    <submittedName>
        <fullName evidence="1">Uncharacterized protein</fullName>
    </submittedName>
</protein>
<evidence type="ECO:0000313" key="2">
    <source>
        <dbReference type="Proteomes" id="UP001239111"/>
    </source>
</evidence>